<dbReference type="KEGG" id="vbl:L21SP4_01798"/>
<organism evidence="2 3">
    <name type="scientific">Kiritimatiella glycovorans</name>
    <dbReference type="NCBI Taxonomy" id="1307763"/>
    <lineage>
        <taxon>Bacteria</taxon>
        <taxon>Pseudomonadati</taxon>
        <taxon>Kiritimatiellota</taxon>
        <taxon>Kiritimatiellia</taxon>
        <taxon>Kiritimatiellales</taxon>
        <taxon>Kiritimatiellaceae</taxon>
        <taxon>Kiritimatiella</taxon>
    </lineage>
</organism>
<evidence type="ECO:0000313" key="3">
    <source>
        <dbReference type="Proteomes" id="UP000035268"/>
    </source>
</evidence>
<dbReference type="EMBL" id="CP010904">
    <property type="protein sequence ID" value="AKJ65035.1"/>
    <property type="molecule type" value="Genomic_DNA"/>
</dbReference>
<dbReference type="InterPro" id="IPR001296">
    <property type="entry name" value="Glyco_trans_1"/>
</dbReference>
<dbReference type="Gene3D" id="3.40.50.2000">
    <property type="entry name" value="Glycogen Phosphorylase B"/>
    <property type="match status" value="2"/>
</dbReference>
<sequence>MRLIHFDLAYTSGMSGGDRCTLETVRYLAGQGVDNEVLLPGSAVPNYASLGLDCHPHCRLHPVPSCGGAEGAVDIMQAYMRRVRHALRLIERLERKPDTVLLCHNEFFPNRTPFFRLADRWPEAALIAWVHMLAPDLWRGYNGQYTGSVHLPDPRLIRYRLEQWRYRSRIPKRATLLTNNPLYERQLRQWFPAQRIHVVSRYSGADVPEFNVNKKYDAAWCGRFHAQKGLEDLVNVCARIGRQRPGFRAVIIGSGDRTLERRFKQQIKREKADAHIDWKGFLDGDEKWRVLQSARLFLMPSRFESFGQVNLEAMKCGLPVVAYDLPVYAVFEKGMETVPVDDPEALARCAAELLDNPGALEQKAAEALDYASGFSWEITGRETLDLARSLIRD</sequence>
<gene>
    <name evidence="2" type="primary">kanE</name>
    <name evidence="2" type="ORF">L21SP4_01798</name>
</gene>
<feature type="domain" description="Glycosyl transferase family 1" evidence="1">
    <location>
        <begin position="213"/>
        <end position="363"/>
    </location>
</feature>
<evidence type="ECO:0000259" key="1">
    <source>
        <dbReference type="Pfam" id="PF00534"/>
    </source>
</evidence>
<dbReference type="STRING" id="1307763.L21SP4_01798"/>
<dbReference type="OrthoDB" id="9808590at2"/>
<evidence type="ECO:0000313" key="2">
    <source>
        <dbReference type="EMBL" id="AKJ65035.1"/>
    </source>
</evidence>
<reference evidence="2 3" key="2">
    <citation type="journal article" date="2016" name="ISME J.">
        <title>Characterization of the first cultured representative of Verrucomicrobia subdivision 5 indicates the proposal of a novel phylum.</title>
        <authorList>
            <person name="Spring S."/>
            <person name="Bunk B."/>
            <person name="Sproer C."/>
            <person name="Schumann P."/>
            <person name="Rohde M."/>
            <person name="Tindall B.J."/>
            <person name="Klenk H.P."/>
        </authorList>
    </citation>
    <scope>NUCLEOTIDE SEQUENCE [LARGE SCALE GENOMIC DNA]</scope>
    <source>
        <strain evidence="2 3">L21-Fru-AB</strain>
    </source>
</reference>
<dbReference type="RefSeq" id="WP_052882303.1">
    <property type="nucleotide sequence ID" value="NZ_CP010904.1"/>
</dbReference>
<protein>
    <submittedName>
        <fullName evidence="2">Glycosyltransferase KanE</fullName>
        <ecNumber evidence="2">2.4.1.-</ecNumber>
    </submittedName>
</protein>
<keyword evidence="2" id="KW-0808">Transferase</keyword>
<dbReference type="CDD" id="cd03801">
    <property type="entry name" value="GT4_PimA-like"/>
    <property type="match status" value="1"/>
</dbReference>
<dbReference type="EC" id="2.4.1.-" evidence="2"/>
<accession>A0A0G3EJR9</accession>
<dbReference type="PANTHER" id="PTHR12526">
    <property type="entry name" value="GLYCOSYLTRANSFERASE"/>
    <property type="match status" value="1"/>
</dbReference>
<proteinExistence type="predicted"/>
<dbReference type="GO" id="GO:0016757">
    <property type="term" value="F:glycosyltransferase activity"/>
    <property type="evidence" value="ECO:0007669"/>
    <property type="project" value="UniProtKB-KW"/>
</dbReference>
<dbReference type="AlphaFoldDB" id="A0A0G3EJR9"/>
<name>A0A0G3EJR9_9BACT</name>
<reference evidence="3" key="1">
    <citation type="submission" date="2015-02" db="EMBL/GenBank/DDBJ databases">
        <title>Description and complete genome sequence of the first cultured representative of the subdivision 5 of the Verrucomicrobia phylum.</title>
        <authorList>
            <person name="Spring S."/>
            <person name="Bunk B."/>
            <person name="Sproer C."/>
            <person name="Klenk H.-P."/>
        </authorList>
    </citation>
    <scope>NUCLEOTIDE SEQUENCE [LARGE SCALE GENOMIC DNA]</scope>
    <source>
        <strain evidence="3">L21-Fru-AB</strain>
    </source>
</reference>
<dbReference type="Proteomes" id="UP000035268">
    <property type="component" value="Chromosome"/>
</dbReference>
<keyword evidence="2" id="KW-0328">Glycosyltransferase</keyword>
<dbReference type="SUPFAM" id="SSF53756">
    <property type="entry name" value="UDP-Glycosyltransferase/glycogen phosphorylase"/>
    <property type="match status" value="1"/>
</dbReference>
<dbReference type="PANTHER" id="PTHR12526:SF630">
    <property type="entry name" value="GLYCOSYLTRANSFERASE"/>
    <property type="match status" value="1"/>
</dbReference>
<keyword evidence="3" id="KW-1185">Reference proteome</keyword>
<dbReference type="Pfam" id="PF00534">
    <property type="entry name" value="Glycos_transf_1"/>
    <property type="match status" value="1"/>
</dbReference>